<evidence type="ECO:0000256" key="2">
    <source>
        <dbReference type="ARBA" id="ARBA00047899"/>
    </source>
</evidence>
<dbReference type="InterPro" id="IPR011009">
    <property type="entry name" value="Kinase-like_dom_sf"/>
</dbReference>
<evidence type="ECO:0000256" key="4">
    <source>
        <dbReference type="SAM" id="MobiDB-lite"/>
    </source>
</evidence>
<feature type="domain" description="Fungal-type protein kinase" evidence="5">
    <location>
        <begin position="123"/>
        <end position="658"/>
    </location>
</feature>
<evidence type="ECO:0000313" key="7">
    <source>
        <dbReference type="Proteomes" id="UP000275772"/>
    </source>
</evidence>
<dbReference type="InterPro" id="IPR008266">
    <property type="entry name" value="Tyr_kinase_AS"/>
</dbReference>
<accession>A0A383UJ52</accession>
<dbReference type="PANTHER" id="PTHR38248">
    <property type="entry name" value="FUNK1 6"/>
    <property type="match status" value="1"/>
</dbReference>
<dbReference type="EMBL" id="UNSH01000001">
    <property type="protein sequence ID" value="SZE99257.1"/>
    <property type="molecule type" value="Genomic_DNA"/>
</dbReference>
<reference evidence="6 7" key="1">
    <citation type="submission" date="2017-11" db="EMBL/GenBank/DDBJ databases">
        <authorList>
            <person name="Kracher B."/>
        </authorList>
    </citation>
    <scope>NUCLEOTIDE SEQUENCE [LARGE SCALE GENOMIC DNA]</scope>
    <source>
        <strain evidence="6 7">RACE1</strain>
    </source>
</reference>
<dbReference type="Pfam" id="PF17667">
    <property type="entry name" value="Pkinase_fungal"/>
    <property type="match status" value="1"/>
</dbReference>
<gene>
    <name evidence="6" type="ORF">BLGHR1_10006</name>
</gene>
<evidence type="ECO:0000256" key="3">
    <source>
        <dbReference type="ARBA" id="ARBA00048679"/>
    </source>
</evidence>
<dbReference type="InterPro" id="IPR040976">
    <property type="entry name" value="Pkinase_fungal"/>
</dbReference>
<sequence>MESLKLLLRRELHGSVYLNVQGFWKKYFTNKLWVDNCIDLAKEYVKRSTEDDLMFPETPTEKLVWNWMEAVEKKIFQSPSKTCTTSITASNSTSGDEHHFNITQFRTTKTSEFNGGQTTRQVDYFIKRRGIPTSDRHHWRDVLVVGKFTESTQTVFMDKLLQLSMLMRELFFAQPLRQFAHGFHLFKKTLLLWVYDRSGPYCSSFIDIGKLPQTLVYVMAAYMSMSDAELGLYPHINYEAHHITITLDVPGVEEKREFELSPEPDAVQTSLVSRATSCYHTLEGECAVKFSRRMCGHNSKAELLKLAKGIDGMADLMGSRDFVKISGLRKDLIFTNKMVKKTLPDDKAMATPFSFTDGTMLRESKSTSVVVARKRKCATSDSVTETGRSSKRSKTSYGPSFTRNTITEVIPTVSLNVIIEEEESSIPASWTLKKTESSLRVNAESIGGKRKSTENNEVNGRIKRLHLSSTAVEASSVQASVISTAPGQGENASDIPFICGEGEFEVENDHVDGFTEVEVKFAEIRDRHSSAVAITPYGRSLYKVESSLELVTVLRDAIKAHWLLMMKAKILHRDISANNIIMTGSEAHKNWKGYIINVDLVVLLMDGKSQEKRQAMTGTMEFMALEILSGSCETTGVVVEHSYRHDLESFYYVFLWQCLSCGWEDGKEPNREYLKKWYTGTAHEIFDFKKTEIEGSNFIQQLLPRFSLKFQKLKSLSGEFRTILFFPYGEFDIGSHKDNNALYKATIEAFEKAIRLLTMYVIISLITILDRTISHPIW</sequence>
<dbReference type="VEuPathDB" id="FungiDB:BLGHR1_10006"/>
<dbReference type="PANTHER" id="PTHR38248:SF2">
    <property type="entry name" value="FUNK1 11"/>
    <property type="match status" value="1"/>
</dbReference>
<dbReference type="PROSITE" id="PS00109">
    <property type="entry name" value="PROTEIN_KINASE_TYR"/>
    <property type="match status" value="1"/>
</dbReference>
<feature type="region of interest" description="Disordered" evidence="4">
    <location>
        <begin position="380"/>
        <end position="399"/>
    </location>
</feature>
<dbReference type="EC" id="2.7.11.1" evidence="1"/>
<evidence type="ECO:0000259" key="5">
    <source>
        <dbReference type="Pfam" id="PF17667"/>
    </source>
</evidence>
<dbReference type="Gene3D" id="1.10.510.10">
    <property type="entry name" value="Transferase(Phosphotransferase) domain 1"/>
    <property type="match status" value="1"/>
</dbReference>
<dbReference type="SUPFAM" id="SSF56112">
    <property type="entry name" value="Protein kinase-like (PK-like)"/>
    <property type="match status" value="1"/>
</dbReference>
<organism evidence="6 7">
    <name type="scientific">Blumeria hordei</name>
    <name type="common">Barley powdery mildew</name>
    <name type="synonym">Blumeria graminis f. sp. hordei</name>
    <dbReference type="NCBI Taxonomy" id="2867405"/>
    <lineage>
        <taxon>Eukaryota</taxon>
        <taxon>Fungi</taxon>
        <taxon>Dikarya</taxon>
        <taxon>Ascomycota</taxon>
        <taxon>Pezizomycotina</taxon>
        <taxon>Leotiomycetes</taxon>
        <taxon>Erysiphales</taxon>
        <taxon>Erysiphaceae</taxon>
        <taxon>Blumeria</taxon>
    </lineage>
</organism>
<proteinExistence type="predicted"/>
<protein>
    <recommendedName>
        <fullName evidence="1">non-specific serine/threonine protein kinase</fullName>
        <ecNumber evidence="1">2.7.11.1</ecNumber>
    </recommendedName>
</protein>
<name>A0A383UJ52_BLUHO</name>
<evidence type="ECO:0000313" key="6">
    <source>
        <dbReference type="EMBL" id="SZE99257.1"/>
    </source>
</evidence>
<dbReference type="Proteomes" id="UP000275772">
    <property type="component" value="Unassembled WGS sequence"/>
</dbReference>
<comment type="catalytic activity">
    <reaction evidence="2">
        <text>L-threonyl-[protein] + ATP = O-phospho-L-threonyl-[protein] + ADP + H(+)</text>
        <dbReference type="Rhea" id="RHEA:46608"/>
        <dbReference type="Rhea" id="RHEA-COMP:11060"/>
        <dbReference type="Rhea" id="RHEA-COMP:11605"/>
        <dbReference type="ChEBI" id="CHEBI:15378"/>
        <dbReference type="ChEBI" id="CHEBI:30013"/>
        <dbReference type="ChEBI" id="CHEBI:30616"/>
        <dbReference type="ChEBI" id="CHEBI:61977"/>
        <dbReference type="ChEBI" id="CHEBI:456216"/>
        <dbReference type="EC" id="2.7.11.1"/>
    </reaction>
</comment>
<comment type="catalytic activity">
    <reaction evidence="3">
        <text>L-seryl-[protein] + ATP = O-phospho-L-seryl-[protein] + ADP + H(+)</text>
        <dbReference type="Rhea" id="RHEA:17989"/>
        <dbReference type="Rhea" id="RHEA-COMP:9863"/>
        <dbReference type="Rhea" id="RHEA-COMP:11604"/>
        <dbReference type="ChEBI" id="CHEBI:15378"/>
        <dbReference type="ChEBI" id="CHEBI:29999"/>
        <dbReference type="ChEBI" id="CHEBI:30616"/>
        <dbReference type="ChEBI" id="CHEBI:83421"/>
        <dbReference type="ChEBI" id="CHEBI:456216"/>
        <dbReference type="EC" id="2.7.11.1"/>
    </reaction>
</comment>
<dbReference type="AlphaFoldDB" id="A0A383UJ52"/>
<evidence type="ECO:0000256" key="1">
    <source>
        <dbReference type="ARBA" id="ARBA00012513"/>
    </source>
</evidence>
<dbReference type="GO" id="GO:0004674">
    <property type="term" value="F:protein serine/threonine kinase activity"/>
    <property type="evidence" value="ECO:0007669"/>
    <property type="project" value="UniProtKB-EC"/>
</dbReference>